<gene>
    <name evidence="1" type="ORF">OG727_18715</name>
</gene>
<evidence type="ECO:0000313" key="1">
    <source>
        <dbReference type="EMBL" id="WUS24136.1"/>
    </source>
</evidence>
<dbReference type="EMBL" id="CP108473">
    <property type="protein sequence ID" value="WUS24136.1"/>
    <property type="molecule type" value="Genomic_DNA"/>
</dbReference>
<reference evidence="1" key="1">
    <citation type="submission" date="2022-10" db="EMBL/GenBank/DDBJ databases">
        <title>The complete genomes of actinobacterial strains from the NBC collection.</title>
        <authorList>
            <person name="Joergensen T.S."/>
            <person name="Alvarez Arevalo M."/>
            <person name="Sterndorff E.B."/>
            <person name="Faurdal D."/>
            <person name="Vuksanovic O."/>
            <person name="Mourched A.-S."/>
            <person name="Charusanti P."/>
            <person name="Shaw S."/>
            <person name="Blin K."/>
            <person name="Weber T."/>
        </authorList>
    </citation>
    <scope>NUCLEOTIDE SEQUENCE</scope>
    <source>
        <strain evidence="1">NBC_01256</strain>
    </source>
</reference>
<dbReference type="RefSeq" id="WP_328732099.1">
    <property type="nucleotide sequence ID" value="NZ_CP108029.1"/>
</dbReference>
<organism evidence="1 2">
    <name type="scientific">Streptomyces caniferus</name>
    <dbReference type="NCBI Taxonomy" id="285557"/>
    <lineage>
        <taxon>Bacteria</taxon>
        <taxon>Bacillati</taxon>
        <taxon>Actinomycetota</taxon>
        <taxon>Actinomycetes</taxon>
        <taxon>Kitasatosporales</taxon>
        <taxon>Streptomycetaceae</taxon>
        <taxon>Streptomyces</taxon>
    </lineage>
</organism>
<accession>A0ABZ1VLW3</accession>
<protein>
    <submittedName>
        <fullName evidence="1">Uncharacterized protein</fullName>
    </submittedName>
</protein>
<name>A0ABZ1VLW3_9ACTN</name>
<keyword evidence="2" id="KW-1185">Reference proteome</keyword>
<evidence type="ECO:0000313" key="2">
    <source>
        <dbReference type="Proteomes" id="UP001432292"/>
    </source>
</evidence>
<proteinExistence type="predicted"/>
<sequence length="63" mass="6156">MPRHAELPSAAAADGRPMPPRWLPVTVPADVVVAGVAAAVVVAPREAVAAAAVVAAAGPPRSV</sequence>
<dbReference type="Proteomes" id="UP001432292">
    <property type="component" value="Chromosome"/>
</dbReference>